<dbReference type="RefSeq" id="XP_007394725.1">
    <property type="nucleotide sequence ID" value="XM_007394663.1"/>
</dbReference>
<proteinExistence type="predicted"/>
<keyword evidence="2" id="KW-1185">Reference proteome</keyword>
<gene>
    <name evidence="1" type="ORF">PHACADRAFT_254266</name>
</gene>
<accession>K5WCE5</accession>
<protein>
    <submittedName>
        <fullName evidence="1">Uncharacterized protein</fullName>
    </submittedName>
</protein>
<dbReference type="InParanoid" id="K5WCE5"/>
<reference evidence="1 2" key="1">
    <citation type="journal article" date="2012" name="BMC Genomics">
        <title>Comparative genomics of the white-rot fungi, Phanerochaete carnosa and P. chrysosporium, to elucidate the genetic basis of the distinct wood types they colonize.</title>
        <authorList>
            <person name="Suzuki H."/>
            <person name="MacDonald J."/>
            <person name="Syed K."/>
            <person name="Salamov A."/>
            <person name="Hori C."/>
            <person name="Aerts A."/>
            <person name="Henrissat B."/>
            <person name="Wiebenga A."/>
            <person name="vanKuyk P.A."/>
            <person name="Barry K."/>
            <person name="Lindquist E."/>
            <person name="LaButti K."/>
            <person name="Lapidus A."/>
            <person name="Lucas S."/>
            <person name="Coutinho P."/>
            <person name="Gong Y."/>
            <person name="Samejima M."/>
            <person name="Mahadevan R."/>
            <person name="Abou-Zaid M."/>
            <person name="de Vries R.P."/>
            <person name="Igarashi K."/>
            <person name="Yadav J.S."/>
            <person name="Grigoriev I.V."/>
            <person name="Master E.R."/>
        </authorList>
    </citation>
    <scope>NUCLEOTIDE SEQUENCE [LARGE SCALE GENOMIC DNA]</scope>
    <source>
        <strain evidence="1 2">HHB-10118-sp</strain>
    </source>
</reference>
<evidence type="ECO:0000313" key="1">
    <source>
        <dbReference type="EMBL" id="EKM56895.1"/>
    </source>
</evidence>
<dbReference type="GeneID" id="18916030"/>
<sequence>MYVGSNFPLKIYGVLTGVVDHDDEYMRETTLTVFSIEMDRQSVSSVATTESGYDKVPIALVVLWF</sequence>
<dbReference type="AlphaFoldDB" id="K5WCE5"/>
<evidence type="ECO:0000313" key="2">
    <source>
        <dbReference type="Proteomes" id="UP000008370"/>
    </source>
</evidence>
<dbReference type="EMBL" id="JH930471">
    <property type="protein sequence ID" value="EKM56895.1"/>
    <property type="molecule type" value="Genomic_DNA"/>
</dbReference>
<name>K5WCE5_PHACS</name>
<dbReference type="Proteomes" id="UP000008370">
    <property type="component" value="Unassembled WGS sequence"/>
</dbReference>
<dbReference type="HOGENOM" id="CLU_2850429_0_0_1"/>
<dbReference type="KEGG" id="pco:PHACADRAFT_254266"/>
<organism evidence="1 2">
    <name type="scientific">Phanerochaete carnosa (strain HHB-10118-sp)</name>
    <name type="common">White-rot fungus</name>
    <name type="synonym">Peniophora carnosa</name>
    <dbReference type="NCBI Taxonomy" id="650164"/>
    <lineage>
        <taxon>Eukaryota</taxon>
        <taxon>Fungi</taxon>
        <taxon>Dikarya</taxon>
        <taxon>Basidiomycota</taxon>
        <taxon>Agaricomycotina</taxon>
        <taxon>Agaricomycetes</taxon>
        <taxon>Polyporales</taxon>
        <taxon>Phanerochaetaceae</taxon>
        <taxon>Phanerochaete</taxon>
    </lineage>
</organism>